<comment type="caution">
    <text evidence="1">The sequence shown here is derived from an EMBL/GenBank/DDBJ whole genome shotgun (WGS) entry which is preliminary data.</text>
</comment>
<dbReference type="HOGENOM" id="CLU_2937587_0_0_9"/>
<evidence type="ECO:0000313" key="1">
    <source>
        <dbReference type="EMBL" id="EFH07973.1"/>
    </source>
</evidence>
<reference evidence="1 2" key="1">
    <citation type="submission" date="2010-05" db="EMBL/GenBank/DDBJ databases">
        <authorList>
            <person name="Qin X."/>
            <person name="Bachman B."/>
            <person name="Battles P."/>
            <person name="Bell A."/>
            <person name="Bess C."/>
            <person name="Bickham C."/>
            <person name="Chaboub L."/>
            <person name="Chen D."/>
            <person name="Coyle M."/>
            <person name="Deiros D.R."/>
            <person name="Dinh H."/>
            <person name="Forbes L."/>
            <person name="Fowler G."/>
            <person name="Francisco L."/>
            <person name="Fu Q."/>
            <person name="Gubbala S."/>
            <person name="Hale W."/>
            <person name="Han Y."/>
            <person name="Hemphill L."/>
            <person name="Highlander S.K."/>
            <person name="Hirani K."/>
            <person name="Hogues M."/>
            <person name="Jackson L."/>
            <person name="Jakkamsetti A."/>
            <person name="Javaid M."/>
            <person name="Jiang H."/>
            <person name="Korchina V."/>
            <person name="Kovar C."/>
            <person name="Lara F."/>
            <person name="Lee S."/>
            <person name="Mata R."/>
            <person name="Mathew T."/>
            <person name="Moen C."/>
            <person name="Morales K."/>
            <person name="Munidasa M."/>
            <person name="Nazareth L."/>
            <person name="Ngo R."/>
            <person name="Nguyen L."/>
            <person name="Okwuonu G."/>
            <person name="Ongeri F."/>
            <person name="Patil S."/>
            <person name="Petrosino J."/>
            <person name="Pham C."/>
            <person name="Pham P."/>
            <person name="Pu L.-L."/>
            <person name="Puazo M."/>
            <person name="Raj R."/>
            <person name="Reid J."/>
            <person name="Rouhana J."/>
            <person name="Saada N."/>
            <person name="Shang Y."/>
            <person name="Simmons D."/>
            <person name="Thornton R."/>
            <person name="Warren J."/>
            <person name="Weissenberger G."/>
            <person name="Zhang J."/>
            <person name="Zhang L."/>
            <person name="Zhou C."/>
            <person name="Zhu D."/>
            <person name="Muzny D."/>
            <person name="Worley K."/>
            <person name="Gibbs R."/>
        </authorList>
    </citation>
    <scope>NUCLEOTIDE SEQUENCE [LARGE SCALE GENOMIC DNA]</scope>
    <source>
        <strain evidence="1 2">NAP08</strain>
    </source>
</reference>
<organism evidence="1 2">
    <name type="scientific">Clostridioides difficile NAP08</name>
    <dbReference type="NCBI Taxonomy" id="525259"/>
    <lineage>
        <taxon>Bacteria</taxon>
        <taxon>Bacillati</taxon>
        <taxon>Bacillota</taxon>
        <taxon>Clostridia</taxon>
        <taxon>Peptostreptococcales</taxon>
        <taxon>Peptostreptococcaceae</taxon>
        <taxon>Clostridioides</taxon>
    </lineage>
</organism>
<gene>
    <name evidence="1" type="ORF">HMPREF0220_0881</name>
</gene>
<name>D5Q1U9_CLODI</name>
<dbReference type="AlphaFoldDB" id="D5Q1U9"/>
<evidence type="ECO:0000313" key="2">
    <source>
        <dbReference type="Proteomes" id="UP000003227"/>
    </source>
</evidence>
<dbReference type="EMBL" id="ADNX01000028">
    <property type="protein sequence ID" value="EFH07973.1"/>
    <property type="molecule type" value="Genomic_DNA"/>
</dbReference>
<dbReference type="Proteomes" id="UP000003227">
    <property type="component" value="Unassembled WGS sequence"/>
</dbReference>
<proteinExistence type="predicted"/>
<sequence>MINIKPKENKHMTKTMICDYCNKVINNNSEYITFHKKNYVKTSVCINCVLKLMDKTKENK</sequence>
<accession>D5Q1U9</accession>
<protein>
    <submittedName>
        <fullName evidence="1">Uncharacterized protein</fullName>
    </submittedName>
</protein>